<reference evidence="2" key="1">
    <citation type="submission" date="2013-04" db="EMBL/GenBank/DDBJ databases">
        <authorList>
            <person name="Qu J."/>
            <person name="Murali S.C."/>
            <person name="Bandaranaike D."/>
            <person name="Bellair M."/>
            <person name="Blankenburg K."/>
            <person name="Chao H."/>
            <person name="Dinh H."/>
            <person name="Doddapaneni H."/>
            <person name="Downs B."/>
            <person name="Dugan-Rocha S."/>
            <person name="Elkadiri S."/>
            <person name="Gnanaolivu R.D."/>
            <person name="Hernandez B."/>
            <person name="Javaid M."/>
            <person name="Jayaseelan J.C."/>
            <person name="Lee S."/>
            <person name="Li M."/>
            <person name="Ming W."/>
            <person name="Munidasa M."/>
            <person name="Muniz J."/>
            <person name="Nguyen L."/>
            <person name="Ongeri F."/>
            <person name="Osuji N."/>
            <person name="Pu L.-L."/>
            <person name="Puazo M."/>
            <person name="Qu C."/>
            <person name="Quiroz J."/>
            <person name="Raj R."/>
            <person name="Weissenberger G."/>
            <person name="Xin Y."/>
            <person name="Zou X."/>
            <person name="Han Y."/>
            <person name="Richards S."/>
            <person name="Worley K."/>
            <person name="Muzny D."/>
            <person name="Gibbs R."/>
        </authorList>
    </citation>
    <scope>NUCLEOTIDE SEQUENCE</scope>
    <source>
        <strain evidence="2">Sampled in the wild</strain>
    </source>
</reference>
<dbReference type="InterPro" id="IPR050951">
    <property type="entry name" value="Retrovirus_Pol_polyprotein"/>
</dbReference>
<dbReference type="Gene3D" id="3.30.420.10">
    <property type="entry name" value="Ribonuclease H-like superfamily/Ribonuclease H"/>
    <property type="match status" value="1"/>
</dbReference>
<dbReference type="OrthoDB" id="8067401at2759"/>
<keyword evidence="3" id="KW-1185">Reference proteome</keyword>
<proteinExistence type="predicted"/>
<dbReference type="InterPro" id="IPR001584">
    <property type="entry name" value="Integrase_cat-core"/>
</dbReference>
<sequence length="210" mass="23829">MRRRVKKYIAACVECTYHKRPGGKREGALHTLERVSSPFHTVHIDHLGPFPKSKRGNEYILAYQENQAVRNTRTKLVCEAVSDIFSVFGCPERLISDRGTAFTSREFEELCESHQIKHIKTATATPRANGQVERSNAVIVNTISTMSVQEDRSDWDVSLKDLQFAMNSMLNKTTGRSEHELVCLQAQNLVEESKVLPRDRYVLKDPPGAK</sequence>
<dbReference type="GO" id="GO:0003676">
    <property type="term" value="F:nucleic acid binding"/>
    <property type="evidence" value="ECO:0007669"/>
    <property type="project" value="InterPro"/>
</dbReference>
<accession>A0A8K0PAN1</accession>
<evidence type="ECO:0000313" key="2">
    <source>
        <dbReference type="EMBL" id="KAG8240201.1"/>
    </source>
</evidence>
<dbReference type="InterPro" id="IPR036397">
    <property type="entry name" value="RNaseH_sf"/>
</dbReference>
<comment type="caution">
    <text evidence="2">The sequence shown here is derived from an EMBL/GenBank/DDBJ whole genome shotgun (WGS) entry which is preliminary data.</text>
</comment>
<evidence type="ECO:0000313" key="3">
    <source>
        <dbReference type="Proteomes" id="UP000792457"/>
    </source>
</evidence>
<dbReference type="PROSITE" id="PS50994">
    <property type="entry name" value="INTEGRASE"/>
    <property type="match status" value="1"/>
</dbReference>
<dbReference type="AlphaFoldDB" id="A0A8K0PAN1"/>
<dbReference type="SUPFAM" id="SSF53098">
    <property type="entry name" value="Ribonuclease H-like"/>
    <property type="match status" value="1"/>
</dbReference>
<dbReference type="EMBL" id="KZ312435">
    <property type="protein sequence ID" value="KAG8240201.1"/>
    <property type="molecule type" value="Genomic_DNA"/>
</dbReference>
<dbReference type="Pfam" id="PF00665">
    <property type="entry name" value="rve"/>
    <property type="match status" value="1"/>
</dbReference>
<evidence type="ECO:0000259" key="1">
    <source>
        <dbReference type="PROSITE" id="PS50994"/>
    </source>
</evidence>
<gene>
    <name evidence="2" type="ORF">J437_LFUL016698</name>
</gene>
<reference evidence="2" key="2">
    <citation type="submission" date="2017-10" db="EMBL/GenBank/DDBJ databases">
        <title>Ladona fulva Genome sequencing and assembly.</title>
        <authorList>
            <person name="Murali S."/>
            <person name="Richards S."/>
            <person name="Bandaranaike D."/>
            <person name="Bellair M."/>
            <person name="Blankenburg K."/>
            <person name="Chao H."/>
            <person name="Dinh H."/>
            <person name="Doddapaneni H."/>
            <person name="Dugan-Rocha S."/>
            <person name="Elkadiri S."/>
            <person name="Gnanaolivu R."/>
            <person name="Hernandez B."/>
            <person name="Skinner E."/>
            <person name="Javaid M."/>
            <person name="Lee S."/>
            <person name="Li M."/>
            <person name="Ming W."/>
            <person name="Munidasa M."/>
            <person name="Muniz J."/>
            <person name="Nguyen L."/>
            <person name="Hughes D."/>
            <person name="Osuji N."/>
            <person name="Pu L.-L."/>
            <person name="Puazo M."/>
            <person name="Qu C."/>
            <person name="Quiroz J."/>
            <person name="Raj R."/>
            <person name="Weissenberger G."/>
            <person name="Xin Y."/>
            <person name="Zou X."/>
            <person name="Han Y."/>
            <person name="Worley K."/>
            <person name="Muzny D."/>
            <person name="Gibbs R."/>
        </authorList>
    </citation>
    <scope>NUCLEOTIDE SEQUENCE</scope>
    <source>
        <strain evidence="2">Sampled in the wild</strain>
    </source>
</reference>
<dbReference type="InterPro" id="IPR012337">
    <property type="entry name" value="RNaseH-like_sf"/>
</dbReference>
<dbReference type="GO" id="GO:0015074">
    <property type="term" value="P:DNA integration"/>
    <property type="evidence" value="ECO:0007669"/>
    <property type="project" value="InterPro"/>
</dbReference>
<protein>
    <recommendedName>
        <fullName evidence="1">Integrase catalytic domain-containing protein</fullName>
    </recommendedName>
</protein>
<dbReference type="PANTHER" id="PTHR37984">
    <property type="entry name" value="PROTEIN CBG26694"/>
    <property type="match status" value="1"/>
</dbReference>
<dbReference type="Proteomes" id="UP000792457">
    <property type="component" value="Unassembled WGS sequence"/>
</dbReference>
<dbReference type="PANTHER" id="PTHR37984:SF5">
    <property type="entry name" value="PROTEIN NYNRIN-LIKE"/>
    <property type="match status" value="1"/>
</dbReference>
<feature type="domain" description="Integrase catalytic" evidence="1">
    <location>
        <begin position="17"/>
        <end position="186"/>
    </location>
</feature>
<name>A0A8K0PAN1_LADFU</name>
<organism evidence="2 3">
    <name type="scientific">Ladona fulva</name>
    <name type="common">Scarce chaser dragonfly</name>
    <name type="synonym">Libellula fulva</name>
    <dbReference type="NCBI Taxonomy" id="123851"/>
    <lineage>
        <taxon>Eukaryota</taxon>
        <taxon>Metazoa</taxon>
        <taxon>Ecdysozoa</taxon>
        <taxon>Arthropoda</taxon>
        <taxon>Hexapoda</taxon>
        <taxon>Insecta</taxon>
        <taxon>Pterygota</taxon>
        <taxon>Palaeoptera</taxon>
        <taxon>Odonata</taxon>
        <taxon>Epiprocta</taxon>
        <taxon>Anisoptera</taxon>
        <taxon>Libelluloidea</taxon>
        <taxon>Libellulidae</taxon>
        <taxon>Ladona</taxon>
    </lineage>
</organism>